<reference evidence="2" key="2">
    <citation type="submission" date="2006-05" db="EMBL/GenBank/DDBJ databases">
        <title>Sequencing of the draft genome and assembly of Desulfuromonas acetoxidans DSM 684.</title>
        <authorList>
            <consortium name="US DOE Joint Genome Institute (JGI-PGF)"/>
            <person name="Copeland A."/>
            <person name="Lucas S."/>
            <person name="Lapidus A."/>
            <person name="Barry K."/>
            <person name="Detter J.C."/>
            <person name="Glavina del Rio T."/>
            <person name="Hammon N."/>
            <person name="Israni S."/>
            <person name="Dalin E."/>
            <person name="Tice H."/>
            <person name="Bruce D."/>
            <person name="Pitluck S."/>
            <person name="Richardson P."/>
        </authorList>
    </citation>
    <scope>NUCLEOTIDE SEQUENCE [LARGE SCALE GENOMIC DNA]</scope>
    <source>
        <strain evidence="2">DSM 684</strain>
    </source>
</reference>
<proteinExistence type="predicted"/>
<dbReference type="Pfam" id="PF13302">
    <property type="entry name" value="Acetyltransf_3"/>
    <property type="match status" value="1"/>
</dbReference>
<dbReference type="GO" id="GO:0016747">
    <property type="term" value="F:acyltransferase activity, transferring groups other than amino-acyl groups"/>
    <property type="evidence" value="ECO:0007669"/>
    <property type="project" value="InterPro"/>
</dbReference>
<feature type="domain" description="N-acetyltransferase" evidence="1">
    <location>
        <begin position="2"/>
        <end position="162"/>
    </location>
</feature>
<sequence length="162" mass="18279">MLILREFEQSDRNRIVAILNCPEVTELLSSRIPLPYTVADADWWLETGCKQGLIRAIEIDGELAGCIGVEPGQHEYAFTGEVGYWLAKEYWHQGHATEALKQLLALIPPETFVRLQATVFDRNTPSCKVLEKCGFKLEANLEKALYKNGSFYNALLYGKLVS</sequence>
<keyword evidence="3" id="KW-1185">Reference proteome</keyword>
<accession>Q1K2Q9</accession>
<evidence type="ECO:0000313" key="2">
    <source>
        <dbReference type="EMBL" id="EAT16822.1"/>
    </source>
</evidence>
<organism evidence="2 3">
    <name type="scientific">Desulfuromonas acetoxidans (strain DSM 684 / 11070)</name>
    <dbReference type="NCBI Taxonomy" id="281689"/>
    <lineage>
        <taxon>Bacteria</taxon>
        <taxon>Pseudomonadati</taxon>
        <taxon>Thermodesulfobacteriota</taxon>
        <taxon>Desulfuromonadia</taxon>
        <taxon>Desulfuromonadales</taxon>
        <taxon>Desulfuromonadaceae</taxon>
        <taxon>Desulfuromonas</taxon>
    </lineage>
</organism>
<dbReference type="Proteomes" id="UP000005695">
    <property type="component" value="Unassembled WGS sequence"/>
</dbReference>
<dbReference type="EMBL" id="AAEW02000003">
    <property type="protein sequence ID" value="EAT16822.1"/>
    <property type="molecule type" value="Genomic_DNA"/>
</dbReference>
<dbReference type="PANTHER" id="PTHR43328:SF1">
    <property type="entry name" value="N-ACETYLTRANSFERASE DOMAIN-CONTAINING PROTEIN"/>
    <property type="match status" value="1"/>
</dbReference>
<dbReference type="PROSITE" id="PS51186">
    <property type="entry name" value="GNAT"/>
    <property type="match status" value="1"/>
</dbReference>
<reference evidence="2" key="1">
    <citation type="submission" date="2006-05" db="EMBL/GenBank/DDBJ databases">
        <title>Annotation of the draft genome assembly of Desulfuromonas acetoxidans DSM 684.</title>
        <authorList>
            <consortium name="US DOE Joint Genome Institute (JGI-ORNL)"/>
            <person name="Larimer F."/>
            <person name="Land M."/>
            <person name="Hauser L."/>
        </authorList>
    </citation>
    <scope>NUCLEOTIDE SEQUENCE [LARGE SCALE GENOMIC DNA]</scope>
    <source>
        <strain evidence="2">DSM 684</strain>
    </source>
</reference>
<dbReference type="RefSeq" id="WP_005998276.1">
    <property type="nucleotide sequence ID" value="NZ_AAEW02000003.1"/>
</dbReference>
<dbReference type="PANTHER" id="PTHR43328">
    <property type="entry name" value="ACETYLTRANSFERASE-RELATED"/>
    <property type="match status" value="1"/>
</dbReference>
<dbReference type="Gene3D" id="3.40.630.30">
    <property type="match status" value="1"/>
</dbReference>
<dbReference type="OrthoDB" id="9801656at2"/>
<protein>
    <submittedName>
        <fullName evidence="2">GCN5-related N-acetyltransferase</fullName>
    </submittedName>
</protein>
<dbReference type="AlphaFoldDB" id="Q1K2Q9"/>
<evidence type="ECO:0000259" key="1">
    <source>
        <dbReference type="PROSITE" id="PS51186"/>
    </source>
</evidence>
<comment type="caution">
    <text evidence="2">The sequence shown here is derived from an EMBL/GenBank/DDBJ whole genome shotgun (WGS) entry which is preliminary data.</text>
</comment>
<dbReference type="InterPro" id="IPR016181">
    <property type="entry name" value="Acyl_CoA_acyltransferase"/>
</dbReference>
<gene>
    <name evidence="2" type="ORF">Dace_2074</name>
</gene>
<name>Q1K2Q9_DESA6</name>
<evidence type="ECO:0000313" key="3">
    <source>
        <dbReference type="Proteomes" id="UP000005695"/>
    </source>
</evidence>
<dbReference type="InterPro" id="IPR000182">
    <property type="entry name" value="GNAT_dom"/>
</dbReference>
<dbReference type="SUPFAM" id="SSF55729">
    <property type="entry name" value="Acyl-CoA N-acyltransferases (Nat)"/>
    <property type="match status" value="1"/>
</dbReference>